<keyword evidence="4 9" id="KW-1133">Transmembrane helix</keyword>
<protein>
    <submittedName>
        <fullName evidence="12">Uncharacterized protein</fullName>
    </submittedName>
</protein>
<evidence type="ECO:0000259" key="10">
    <source>
        <dbReference type="PROSITE" id="PS50112"/>
    </source>
</evidence>
<dbReference type="PANTHER" id="PTHR11920">
    <property type="entry name" value="GUANYLYL CYCLASE"/>
    <property type="match status" value="1"/>
</dbReference>
<dbReference type="GO" id="GO:0016849">
    <property type="term" value="F:phosphorus-oxygen lyase activity"/>
    <property type="evidence" value="ECO:0007669"/>
    <property type="project" value="InterPro"/>
</dbReference>
<accession>A0AA88GEG3</accession>
<keyword evidence="5 9" id="KW-0472">Membrane</keyword>
<dbReference type="InterPro" id="IPR029787">
    <property type="entry name" value="Nucleotide_cyclase"/>
</dbReference>
<evidence type="ECO:0000313" key="12">
    <source>
        <dbReference type="EMBL" id="KAG2373363.1"/>
    </source>
</evidence>
<keyword evidence="3" id="KW-0547">Nucleotide-binding</keyword>
<evidence type="ECO:0000256" key="8">
    <source>
        <dbReference type="SAM" id="MobiDB-lite"/>
    </source>
</evidence>
<dbReference type="GO" id="GO:0009190">
    <property type="term" value="P:cyclic nucleotide biosynthetic process"/>
    <property type="evidence" value="ECO:0007669"/>
    <property type="project" value="InterPro"/>
</dbReference>
<comment type="subcellular location">
    <subcellularLocation>
        <location evidence="1">Membrane</location>
    </subcellularLocation>
</comment>
<feature type="compositionally biased region" description="Low complexity" evidence="8">
    <location>
        <begin position="1962"/>
        <end position="1974"/>
    </location>
</feature>
<keyword evidence="6 7" id="KW-0456">Lyase</keyword>
<dbReference type="InterPro" id="IPR035965">
    <property type="entry name" value="PAS-like_dom_sf"/>
</dbReference>
<feature type="transmembrane region" description="Helical" evidence="9">
    <location>
        <begin position="1224"/>
        <end position="1245"/>
    </location>
</feature>
<feature type="compositionally biased region" description="Polar residues" evidence="8">
    <location>
        <begin position="36"/>
        <end position="55"/>
    </location>
</feature>
<feature type="domain" description="PAS" evidence="10">
    <location>
        <begin position="1298"/>
        <end position="1368"/>
    </location>
</feature>
<feature type="compositionally biased region" description="Polar residues" evidence="8">
    <location>
        <begin position="1"/>
        <end position="11"/>
    </location>
</feature>
<feature type="domain" description="Guanylate cyclase" evidence="11">
    <location>
        <begin position="1459"/>
        <end position="1589"/>
    </location>
</feature>
<feature type="compositionally biased region" description="Acidic residues" evidence="8">
    <location>
        <begin position="1925"/>
        <end position="1951"/>
    </location>
</feature>
<evidence type="ECO:0000256" key="6">
    <source>
        <dbReference type="ARBA" id="ARBA00023239"/>
    </source>
</evidence>
<dbReference type="InterPro" id="IPR001054">
    <property type="entry name" value="A/G_cyclase"/>
</dbReference>
<evidence type="ECO:0000256" key="9">
    <source>
        <dbReference type="SAM" id="Phobius"/>
    </source>
</evidence>
<dbReference type="CDD" id="cd07302">
    <property type="entry name" value="CHD"/>
    <property type="match status" value="1"/>
</dbReference>
<dbReference type="Gene3D" id="3.30.450.20">
    <property type="entry name" value="PAS domain"/>
    <property type="match status" value="1"/>
</dbReference>
<feature type="transmembrane region" description="Helical" evidence="9">
    <location>
        <begin position="442"/>
        <end position="460"/>
    </location>
</feature>
<feature type="region of interest" description="Disordered" evidence="8">
    <location>
        <begin position="1912"/>
        <end position="1981"/>
    </location>
</feature>
<dbReference type="GO" id="GO:0000166">
    <property type="term" value="F:nucleotide binding"/>
    <property type="evidence" value="ECO:0007669"/>
    <property type="project" value="UniProtKB-KW"/>
</dbReference>
<dbReference type="PROSITE" id="PS50125">
    <property type="entry name" value="GUANYLATE_CYCLASE_2"/>
    <property type="match status" value="1"/>
</dbReference>
<comment type="similarity">
    <text evidence="7">Belongs to the adenylyl cyclase class-4/guanylyl cyclase family.</text>
</comment>
<feature type="transmembrane region" description="Helical" evidence="9">
    <location>
        <begin position="255"/>
        <end position="275"/>
    </location>
</feature>
<dbReference type="RefSeq" id="XP_044542537.1">
    <property type="nucleotide sequence ID" value="XM_044687973.1"/>
</dbReference>
<keyword evidence="2 9" id="KW-0812">Transmembrane</keyword>
<dbReference type="GO" id="GO:0035556">
    <property type="term" value="P:intracellular signal transduction"/>
    <property type="evidence" value="ECO:0007669"/>
    <property type="project" value="InterPro"/>
</dbReference>
<keyword evidence="13" id="KW-1185">Reference proteome</keyword>
<dbReference type="SMART" id="SM00044">
    <property type="entry name" value="CYCc"/>
    <property type="match status" value="1"/>
</dbReference>
<evidence type="ECO:0000256" key="7">
    <source>
        <dbReference type="RuleBase" id="RU000405"/>
    </source>
</evidence>
<evidence type="ECO:0000256" key="4">
    <source>
        <dbReference type="ARBA" id="ARBA00022989"/>
    </source>
</evidence>
<dbReference type="SMART" id="SM00091">
    <property type="entry name" value="PAS"/>
    <property type="match status" value="1"/>
</dbReference>
<dbReference type="Pfam" id="PF25474">
    <property type="entry name" value="TPR_TmcB"/>
    <property type="match status" value="1"/>
</dbReference>
<reference evidence="12 13" key="1">
    <citation type="journal article" date="2018" name="BMC Genomics">
        <title>The genome of Naegleria lovaniensis, the basis for a comparative approach to unravel pathogenicity factors of the human pathogenic amoeba N. fowleri.</title>
        <authorList>
            <person name="Liechti N."/>
            <person name="Schurch N."/>
            <person name="Bruggmann R."/>
            <person name="Wittwer M."/>
        </authorList>
    </citation>
    <scope>NUCLEOTIDE SEQUENCE [LARGE SCALE GENOMIC DNA]</scope>
    <source>
        <strain evidence="12 13">ATCC 30569</strain>
    </source>
</reference>
<feature type="transmembrane region" description="Helical" evidence="9">
    <location>
        <begin position="213"/>
        <end position="234"/>
    </location>
</feature>
<dbReference type="Proteomes" id="UP000816034">
    <property type="component" value="Unassembled WGS sequence"/>
</dbReference>
<feature type="transmembrane region" description="Helical" evidence="9">
    <location>
        <begin position="1030"/>
        <end position="1050"/>
    </location>
</feature>
<dbReference type="CDD" id="cd00130">
    <property type="entry name" value="PAS"/>
    <property type="match status" value="1"/>
</dbReference>
<dbReference type="PROSITE" id="PS00452">
    <property type="entry name" value="GUANYLATE_CYCLASE_1"/>
    <property type="match status" value="1"/>
</dbReference>
<evidence type="ECO:0000256" key="3">
    <source>
        <dbReference type="ARBA" id="ARBA00022741"/>
    </source>
</evidence>
<gene>
    <name evidence="12" type="ORF">C9374_012229</name>
</gene>
<comment type="caution">
    <text evidence="12">The sequence shown here is derived from an EMBL/GenBank/DDBJ whole genome shotgun (WGS) entry which is preliminary data.</text>
</comment>
<feature type="transmembrane region" description="Helical" evidence="9">
    <location>
        <begin position="373"/>
        <end position="392"/>
    </location>
</feature>
<evidence type="ECO:0000259" key="11">
    <source>
        <dbReference type="PROSITE" id="PS50125"/>
    </source>
</evidence>
<feature type="transmembrane region" description="Helical" evidence="9">
    <location>
        <begin position="958"/>
        <end position="983"/>
    </location>
</feature>
<organism evidence="12 13">
    <name type="scientific">Naegleria lovaniensis</name>
    <name type="common">Amoeba</name>
    <dbReference type="NCBI Taxonomy" id="51637"/>
    <lineage>
        <taxon>Eukaryota</taxon>
        <taxon>Discoba</taxon>
        <taxon>Heterolobosea</taxon>
        <taxon>Tetramitia</taxon>
        <taxon>Eutetramitia</taxon>
        <taxon>Vahlkampfiidae</taxon>
        <taxon>Naegleria</taxon>
    </lineage>
</organism>
<evidence type="ECO:0000313" key="13">
    <source>
        <dbReference type="Proteomes" id="UP000816034"/>
    </source>
</evidence>
<dbReference type="InterPro" id="IPR018297">
    <property type="entry name" value="A/G_cyclase_CS"/>
</dbReference>
<dbReference type="Pfam" id="PF00211">
    <property type="entry name" value="Guanylate_cyc"/>
    <property type="match status" value="1"/>
</dbReference>
<feature type="transmembrane region" description="Helical" evidence="9">
    <location>
        <begin position="754"/>
        <end position="776"/>
    </location>
</feature>
<feature type="compositionally biased region" description="Basic and acidic residues" evidence="8">
    <location>
        <begin position="1731"/>
        <end position="1746"/>
    </location>
</feature>
<feature type="transmembrane region" description="Helical" evidence="9">
    <location>
        <begin position="308"/>
        <end position="330"/>
    </location>
</feature>
<dbReference type="InterPro" id="IPR050401">
    <property type="entry name" value="Cyclic_nucleotide_synthase"/>
</dbReference>
<feature type="transmembrane region" description="Helical" evidence="9">
    <location>
        <begin position="788"/>
        <end position="806"/>
    </location>
</feature>
<name>A0AA88GEG3_NAELO</name>
<dbReference type="SUPFAM" id="SSF55073">
    <property type="entry name" value="Nucleotide cyclase"/>
    <property type="match status" value="1"/>
</dbReference>
<evidence type="ECO:0000256" key="1">
    <source>
        <dbReference type="ARBA" id="ARBA00004370"/>
    </source>
</evidence>
<evidence type="ECO:0000256" key="2">
    <source>
        <dbReference type="ARBA" id="ARBA00022692"/>
    </source>
</evidence>
<evidence type="ECO:0000256" key="5">
    <source>
        <dbReference type="ARBA" id="ARBA00023136"/>
    </source>
</evidence>
<feature type="transmembrane region" description="Helical" evidence="9">
    <location>
        <begin position="404"/>
        <end position="422"/>
    </location>
</feature>
<dbReference type="PANTHER" id="PTHR11920:SF335">
    <property type="entry name" value="GUANYLATE CYCLASE"/>
    <property type="match status" value="1"/>
</dbReference>
<feature type="transmembrane region" description="Helical" evidence="9">
    <location>
        <begin position="163"/>
        <end position="183"/>
    </location>
</feature>
<dbReference type="GeneID" id="68104683"/>
<feature type="region of interest" description="Disordered" evidence="8">
    <location>
        <begin position="1722"/>
        <end position="1770"/>
    </location>
</feature>
<feature type="region of interest" description="Disordered" evidence="8">
    <location>
        <begin position="1"/>
        <end position="68"/>
    </location>
</feature>
<dbReference type="SUPFAM" id="SSF55785">
    <property type="entry name" value="PYP-like sensor domain (PAS domain)"/>
    <property type="match status" value="1"/>
</dbReference>
<sequence>MRNSNEWQAGFSNALPKRFESRKASVASYSRRASEFISSQNQPANKRSSGSEVNNQSSQQQQQQPQTLQAQQYFLLSQRQGSVASSNFDMPSTVGGASTVQQPHMNNSTMRRLSHIERHKSKSTVSKTSTGSDRTKKGTFYAIESNLFLFVNSLKLEKPMNRALYFFIQLIGIWQTLSLGVSIDFNWGEYGRYFYHAIVAPRTFGFQFLPYDALFGVAIAAFLLDTFALFTLYLTYRSFINGSKYWAQIKASARFSLAIITMISLPAMYVMLSFWRCDYSHTVTLGEETTYVLKKFPSTACWSATNGAMAAVSIIFIVLQTLMTTFAMLIFSNTSISSKSFFTVDTMILNVSIQGLNHIFLLASQLIPDMYYYIRPIFYMVTSLCLFLILVWQTPFVYRYINSFYGGLFIGQVGIGIGSLVATLTNNSDAWDVGLGLSSGPIGGLILGFTIGFIGVDIYTHILKRKGKKLIEGVMESRNLGDISERDYFFVGRFVKFSMKSNDKDQATCNSFVRLLVNYKDPVPTETLITTALFMKYVLENQSTTFVLMLFKKAERQNNNFLTRFNIFLRYREIERVTSTGRNNFEIDHILDGILKSSSLLRHLQVRFWKHISSGQEIINTVMQMEEITRECEQIFKNLMFNHRENKTVLRAYASFLEEFLFEPIMAEELYNEANILEEEEAEKSKVKVKAPSKNPLTASLSKEEAVDLLKMGTMNEEELAHLESASQNHAENDTDSKLQEQYRTSINKFERNGFVIVFLLSLGVISIVYMSVIFALDWSFTGRVNDVLQVVNDICLIAPIPYTTLGDIRRVNLALTTTGTVNNITYDEHKTQVKRFTKDIDHLVSIARGNLFTTSMKNRFTDIDKTYNVAITKLENVTGLEFYSKNASASMIINTLSTLMTEISEFNISSYNETYKNFYFSMLYVNRITFTHALESFYNEVIADELNTQQQENTVSIVVFSSLTGFFVLYVSIYLVFIWYHVRQRKLISKLFNKIPTTEITKIAHHLEASTDNSVVSQKTYVLTPTRLMVFWVTMILILTTIAAILIMYEGLSQQSSSILIMRKLNYSAKLLMITQRMQFKTQELIQPDYNVIGIDRHQFYSEIGDHLTEFSEIWNALRYGTNEDSFYALGSLSTSINGILIKPSANCSAVTQSVNCMGLDDIMKEYHDHISKARENIYRYTFTRDVLLKEVDSMYVYGDKILTDVSSIMDLLVKSYTGQAKVMGAVSAAIAFILLLFIIYLLYSAINKFSSENHQLRLMLNHLPAEILDTDNDLRSYILYNSLNSHTKHLEKNNQQDSYEKAILEAAVAGAVICSSYGSIDIFNESAQKLFGYRIDEVIGVSVTSLFCPESRGTLENVINNMSTSTKSYGENLFLQGQRKNRTLFPIQLRISVTSIDGRNIISCFMTDLTTDREHDQMLAEEKKKSESLLLNILPESIAHRLSNGETFIADNHEDVTCLFSDLVGFLEISASMSATELVQTLNIIINGFDSLIPKYQLEKIKTIGEKYFCAGGLKVRADEGDNHEERVLKFAMEMFSVVYNYNVDHHHTFNLRVGMHCGALVSGVIGTLKFAYDVWGDAVNTSSRMESTGKTGRIQVTAALYKRLRGKYRFEKSSVFAKGKGELITYLLDEKYYQNTSPEAPALEASNYLRQQIATTSISQSGSAEDLSEKNFTSDEEENTTVKRATPPLSQQQTTMTTMIATNPLSPLVGIIRSGSNSSLADISKQQGGDKKDTASVDSREETTSDSGGNSHRKINRDRTNSLRGTSNEIRELLLKNTAAATTASSTLASPSSPSSEKKVHLTAEILRSLAEQHEHDDSTTPQQVKGVNLLPIGDNPLLARKNSVSSTASSSTTTIETMRLSKSTHALHTDSSQVKRAFPTGTSFSANINAVVAASSSNLLHSESMISHHRPATPHAHCSDNEEDDELVNTEEDPTSGDVSEGEEEGDQPSPPPAANSVTNPTTTIVNPIPLRTHIKE</sequence>
<dbReference type="GO" id="GO:0016020">
    <property type="term" value="C:membrane"/>
    <property type="evidence" value="ECO:0007669"/>
    <property type="project" value="UniProtKB-SubCell"/>
</dbReference>
<dbReference type="NCBIfam" id="TIGR00229">
    <property type="entry name" value="sensory_box"/>
    <property type="match status" value="1"/>
</dbReference>
<feature type="compositionally biased region" description="Low complexity" evidence="8">
    <location>
        <begin position="56"/>
        <end position="68"/>
    </location>
</feature>
<dbReference type="Pfam" id="PF13426">
    <property type="entry name" value="PAS_9"/>
    <property type="match status" value="1"/>
</dbReference>
<dbReference type="Gene3D" id="3.30.70.1230">
    <property type="entry name" value="Nucleotide cyclase"/>
    <property type="match status" value="1"/>
</dbReference>
<feature type="region of interest" description="Disordered" evidence="8">
    <location>
        <begin position="1662"/>
        <end position="1698"/>
    </location>
</feature>
<dbReference type="PROSITE" id="PS50112">
    <property type="entry name" value="PAS"/>
    <property type="match status" value="1"/>
</dbReference>
<dbReference type="InterPro" id="IPR057352">
    <property type="entry name" value="TPR_TmcB/C"/>
</dbReference>
<dbReference type="EMBL" id="PYSW02000056">
    <property type="protein sequence ID" value="KAG2373363.1"/>
    <property type="molecule type" value="Genomic_DNA"/>
</dbReference>
<dbReference type="InterPro" id="IPR000014">
    <property type="entry name" value="PAS"/>
</dbReference>
<proteinExistence type="inferred from homology"/>
<feature type="transmembrane region" description="Helical" evidence="9">
    <location>
        <begin position="342"/>
        <end position="367"/>
    </location>
</feature>